<dbReference type="Proteomes" id="UP000027361">
    <property type="component" value="Unassembled WGS sequence"/>
</dbReference>
<dbReference type="InterPro" id="IPR008606">
    <property type="entry name" value="EIF4EBP"/>
</dbReference>
<dbReference type="RefSeq" id="XP_013241919.1">
    <property type="nucleotide sequence ID" value="XM_013386465.1"/>
</dbReference>
<feature type="compositionally biased region" description="Low complexity" evidence="1">
    <location>
        <begin position="124"/>
        <end position="186"/>
    </location>
</feature>
<organism evidence="2 3">
    <name type="scientific">Tilletiaria anomala (strain ATCC 24038 / CBS 436.72 / UBC 951)</name>
    <dbReference type="NCBI Taxonomy" id="1037660"/>
    <lineage>
        <taxon>Eukaryota</taxon>
        <taxon>Fungi</taxon>
        <taxon>Dikarya</taxon>
        <taxon>Basidiomycota</taxon>
        <taxon>Ustilaginomycotina</taxon>
        <taxon>Exobasidiomycetes</taxon>
        <taxon>Georgefischeriales</taxon>
        <taxon>Tilletiariaceae</taxon>
        <taxon>Tilletiaria</taxon>
    </lineage>
</organism>
<evidence type="ECO:0008006" key="4">
    <source>
        <dbReference type="Google" id="ProtNLM"/>
    </source>
</evidence>
<dbReference type="GeneID" id="25264873"/>
<feature type="compositionally biased region" description="Low complexity" evidence="1">
    <location>
        <begin position="224"/>
        <end position="246"/>
    </location>
</feature>
<gene>
    <name evidence="2" type="ORF">K437DRAFT_258073</name>
</gene>
<feature type="compositionally biased region" description="Low complexity" evidence="1">
    <location>
        <begin position="17"/>
        <end position="32"/>
    </location>
</feature>
<evidence type="ECO:0000313" key="3">
    <source>
        <dbReference type="Proteomes" id="UP000027361"/>
    </source>
</evidence>
<feature type="region of interest" description="Disordered" evidence="1">
    <location>
        <begin position="1"/>
        <end position="48"/>
    </location>
</feature>
<dbReference type="STRING" id="1037660.A0A066VT46"/>
<sequence>MASAQPIRIRRAENAPGGLTATAGSGADATSLHATTPGGSQFFGKTPGGSRIIYTREQLLNLASSPLAQSPPAPEKIHRSKIGGANGTLPALISRSPEKHHMASFGGTTTRGFGISPSDKRNNSRSSSGAAGAGQTAFGSGSFGRTPSGGIISGAPGASASAGAAPATSPISFQRKPSQSLAHSSSGGSGGNAEGSAGVASPTFSRSPGNAFNFSAPVRSVMTPAAASAGGTAPPGLSGPSSSSPANTRPADVDIHRKMSGLALGRPSGA</sequence>
<feature type="compositionally biased region" description="Polar residues" evidence="1">
    <location>
        <begin position="202"/>
        <end position="213"/>
    </location>
</feature>
<comment type="caution">
    <text evidence="2">The sequence shown here is derived from an EMBL/GenBank/DDBJ whole genome shotgun (WGS) entry which is preliminary data.</text>
</comment>
<name>A0A066VT46_TILAU</name>
<dbReference type="OrthoDB" id="19729at2759"/>
<proteinExistence type="predicted"/>
<dbReference type="InParanoid" id="A0A066VT46"/>
<keyword evidence="3" id="KW-1185">Reference proteome</keyword>
<evidence type="ECO:0000313" key="2">
    <source>
        <dbReference type="EMBL" id="KDN41984.1"/>
    </source>
</evidence>
<accession>A0A066VT46</accession>
<feature type="region of interest" description="Disordered" evidence="1">
    <location>
        <begin position="64"/>
        <end position="270"/>
    </location>
</feature>
<protein>
    <recommendedName>
        <fullName evidence="4">Eukaryotic translation initiation factor 4E binding protein</fullName>
    </recommendedName>
</protein>
<dbReference type="GO" id="GO:0008190">
    <property type="term" value="F:eukaryotic initiation factor 4E binding"/>
    <property type="evidence" value="ECO:0007669"/>
    <property type="project" value="InterPro"/>
</dbReference>
<dbReference type="EMBL" id="JMSN01000074">
    <property type="protein sequence ID" value="KDN41984.1"/>
    <property type="molecule type" value="Genomic_DNA"/>
</dbReference>
<dbReference type="Pfam" id="PF05456">
    <property type="entry name" value="eIF_4EBP"/>
    <property type="match status" value="1"/>
</dbReference>
<evidence type="ECO:0000256" key="1">
    <source>
        <dbReference type="SAM" id="MobiDB-lite"/>
    </source>
</evidence>
<dbReference type="GO" id="GO:0045947">
    <property type="term" value="P:negative regulation of translational initiation"/>
    <property type="evidence" value="ECO:0007669"/>
    <property type="project" value="InterPro"/>
</dbReference>
<dbReference type="HOGENOM" id="CLU_1031278_0_0_1"/>
<dbReference type="AlphaFoldDB" id="A0A066VT46"/>
<reference evidence="2" key="1">
    <citation type="submission" date="2014-05" db="EMBL/GenBank/DDBJ databases">
        <title>Draft genome sequence of a rare smut relative, Tilletiaria anomala UBC 951.</title>
        <authorList>
            <consortium name="DOE Joint Genome Institute"/>
            <person name="Toome M."/>
            <person name="Kuo A."/>
            <person name="Henrissat B."/>
            <person name="Lipzen A."/>
            <person name="Tritt A."/>
            <person name="Yoshinaga Y."/>
            <person name="Zane M."/>
            <person name="Barry K."/>
            <person name="Grigoriev I.V."/>
            <person name="Spatafora J.W."/>
            <person name="Aimea M.C."/>
        </authorList>
    </citation>
    <scope>NUCLEOTIDE SEQUENCE [LARGE SCALE GENOMIC DNA]</scope>
    <source>
        <strain evidence="2">UBC 951</strain>
    </source>
</reference>